<comment type="caution">
    <text evidence="1">The sequence shown here is derived from an EMBL/GenBank/DDBJ whole genome shotgun (WGS) entry which is preliminary data.</text>
</comment>
<evidence type="ECO:0000313" key="2">
    <source>
        <dbReference type="Proteomes" id="UP000646827"/>
    </source>
</evidence>
<dbReference type="EMBL" id="JAEPRB010000732">
    <property type="protein sequence ID" value="KAG2212779.1"/>
    <property type="molecule type" value="Genomic_DNA"/>
</dbReference>
<sequence length="201" mass="22767">MNRRALKLANTVKYGDIKKVVAKMIDTLFFDIYDDLSDEGLPRYVIVEYIIKEAGLQLKPQYEVEEIMNNRGDGPADVFGYCANVHSHGDFREAFPSAEDKKKAIKKAGEIIEQKRMKALGTIIPYLLVHSWYPDSIFSRTPTAFPTNVFGAVTEAPTLRGDSDPIERNRTEEITEIEREELDVGSGDNSNIEYIIISDEE</sequence>
<evidence type="ECO:0000313" key="1">
    <source>
        <dbReference type="EMBL" id="KAG2212779.1"/>
    </source>
</evidence>
<reference evidence="1 2" key="1">
    <citation type="submission" date="2020-12" db="EMBL/GenBank/DDBJ databases">
        <title>Metabolic potential, ecology and presence of endohyphal bacteria is reflected in genomic diversity of Mucoromycotina.</title>
        <authorList>
            <person name="Muszewska A."/>
            <person name="Okrasinska A."/>
            <person name="Steczkiewicz K."/>
            <person name="Drgas O."/>
            <person name="Orlowska M."/>
            <person name="Perlinska-Lenart U."/>
            <person name="Aleksandrzak-Piekarczyk T."/>
            <person name="Szatraj K."/>
            <person name="Zielenkiewicz U."/>
            <person name="Pilsyk S."/>
            <person name="Malc E."/>
            <person name="Mieczkowski P."/>
            <person name="Kruszewska J.S."/>
            <person name="Biernat P."/>
            <person name="Pawlowska J."/>
        </authorList>
    </citation>
    <scope>NUCLEOTIDE SEQUENCE [LARGE SCALE GENOMIC DNA]</scope>
    <source>
        <strain evidence="1 2">CBS 142.35</strain>
    </source>
</reference>
<keyword evidence="2" id="KW-1185">Reference proteome</keyword>
<proteinExistence type="predicted"/>
<dbReference type="Proteomes" id="UP000646827">
    <property type="component" value="Unassembled WGS sequence"/>
</dbReference>
<dbReference type="AlphaFoldDB" id="A0A8H7RKS9"/>
<dbReference type="OrthoDB" id="2294269at2759"/>
<gene>
    <name evidence="1" type="ORF">INT45_013457</name>
</gene>
<organism evidence="1 2">
    <name type="scientific">Circinella minor</name>
    <dbReference type="NCBI Taxonomy" id="1195481"/>
    <lineage>
        <taxon>Eukaryota</taxon>
        <taxon>Fungi</taxon>
        <taxon>Fungi incertae sedis</taxon>
        <taxon>Mucoromycota</taxon>
        <taxon>Mucoromycotina</taxon>
        <taxon>Mucoromycetes</taxon>
        <taxon>Mucorales</taxon>
        <taxon>Lichtheimiaceae</taxon>
        <taxon>Circinella</taxon>
    </lineage>
</organism>
<name>A0A8H7RKS9_9FUNG</name>
<accession>A0A8H7RKS9</accession>
<protein>
    <submittedName>
        <fullName evidence="1">Uncharacterized protein</fullName>
    </submittedName>
</protein>